<dbReference type="FunFam" id="1.25.40.180:FF:000009">
    <property type="entry name" value="programmed cell death protein 4"/>
    <property type="match status" value="1"/>
</dbReference>
<dbReference type="GO" id="GO:0045892">
    <property type="term" value="P:negative regulation of DNA-templated transcription"/>
    <property type="evidence" value="ECO:0007669"/>
    <property type="project" value="InterPro"/>
</dbReference>
<dbReference type="GO" id="GO:0005829">
    <property type="term" value="C:cytosol"/>
    <property type="evidence" value="ECO:0007669"/>
    <property type="project" value="TreeGrafter"/>
</dbReference>
<feature type="region of interest" description="Disordered" evidence="6">
    <location>
        <begin position="525"/>
        <end position="559"/>
    </location>
</feature>
<evidence type="ECO:0000256" key="4">
    <source>
        <dbReference type="ARBA" id="ARBA00022737"/>
    </source>
</evidence>
<dbReference type="Pfam" id="PF02847">
    <property type="entry name" value="MA3"/>
    <property type="match status" value="2"/>
</dbReference>
<feature type="non-terminal residue" evidence="8">
    <location>
        <position position="559"/>
    </location>
</feature>
<dbReference type="AlphaFoldDB" id="A0A2P4S9X7"/>
<evidence type="ECO:0000313" key="9">
    <source>
        <dbReference type="Proteomes" id="UP000237246"/>
    </source>
</evidence>
<dbReference type="PROSITE" id="PS51366">
    <property type="entry name" value="MI"/>
    <property type="match status" value="1"/>
</dbReference>
<proteinExistence type="inferred from homology"/>
<dbReference type="InterPro" id="IPR003891">
    <property type="entry name" value="Initiation_fac_eIF4g_MI"/>
</dbReference>
<feature type="compositionally biased region" description="Basic residues" evidence="6">
    <location>
        <begin position="106"/>
        <end position="116"/>
    </location>
</feature>
<dbReference type="PANTHER" id="PTHR12626">
    <property type="entry name" value="PROGRAMMED CELL DEATH 4"/>
    <property type="match status" value="1"/>
</dbReference>
<dbReference type="Proteomes" id="UP000237246">
    <property type="component" value="Unassembled WGS sequence"/>
</dbReference>
<feature type="compositionally biased region" description="Basic residues" evidence="6">
    <location>
        <begin position="139"/>
        <end position="155"/>
    </location>
</feature>
<evidence type="ECO:0000256" key="3">
    <source>
        <dbReference type="ARBA" id="ARBA00022490"/>
    </source>
</evidence>
<evidence type="ECO:0000259" key="7">
    <source>
        <dbReference type="PROSITE" id="PS51366"/>
    </source>
</evidence>
<evidence type="ECO:0000313" key="8">
    <source>
        <dbReference type="EMBL" id="POI20899.1"/>
    </source>
</evidence>
<feature type="region of interest" description="Disordered" evidence="6">
    <location>
        <begin position="1"/>
        <end position="169"/>
    </location>
</feature>
<dbReference type="InterPro" id="IPR039778">
    <property type="entry name" value="PDCD4"/>
</dbReference>
<evidence type="ECO:0000256" key="2">
    <source>
        <dbReference type="ARBA" id="ARBA00005497"/>
    </source>
</evidence>
<keyword evidence="3" id="KW-0963">Cytoplasm</keyword>
<keyword evidence="9" id="KW-1185">Reference proteome</keyword>
<keyword evidence="4" id="KW-0677">Repeat</keyword>
<dbReference type="PANTHER" id="PTHR12626:SF4">
    <property type="entry name" value="PROGRAMMED CELL DEATH PROTEIN 4"/>
    <property type="match status" value="1"/>
</dbReference>
<keyword evidence="5" id="KW-0539">Nucleus</keyword>
<feature type="compositionally biased region" description="Low complexity" evidence="6">
    <location>
        <begin position="532"/>
        <end position="559"/>
    </location>
</feature>
<dbReference type="OrthoDB" id="414546at2759"/>
<comment type="subcellular location">
    <subcellularLocation>
        <location evidence="1">Cytoplasm</location>
    </subcellularLocation>
</comment>
<dbReference type="Gene3D" id="1.25.40.180">
    <property type="match status" value="2"/>
</dbReference>
<evidence type="ECO:0000256" key="5">
    <source>
        <dbReference type="ARBA" id="ARBA00023242"/>
    </source>
</evidence>
<dbReference type="GO" id="GO:0005634">
    <property type="term" value="C:nucleus"/>
    <property type="evidence" value="ECO:0007669"/>
    <property type="project" value="TreeGrafter"/>
</dbReference>
<name>A0A2P4S9X7_BAMTH</name>
<gene>
    <name evidence="8" type="ORF">CIB84_015354</name>
</gene>
<sequence>MSAASTAEPGAAARAPFAAASIGSGAPERCRGVPRRGRWVGGGRGIPAGRAVTDCPCTQGPSAERQQQQQEEEEEEEGGEEEGEDGGGGARPWAAPEKLLHEARLRAKAKRRLRRTSSRDSAREPPAEEPGAEPGSPKGRAHDRRSRGGKGRGLPKKGGAGGKGVWGAPGVVYGYQEPDARDPNYDEAAQGDTVYATVVPELEEDELEQNVQPMVLEYFEHGDTGEVVELLRGLNLGGRRHAVPSLAVVLALEGKASHRELTSRLLSDLVGRVLSPDDVARAFDEMLRDLPDLILDTPEAPQMLGQFIARAVADHALPLDFLERYKGRVGCEHARAALDRAAVLLSIKRDVNRLDNVWGVGGGQRPVKHLVKEHPHIPTLCPHAAPPRPLTTPPHRTPVSPCHLPAPHRCSTAPCHRATSVWLRRAPQMNLLLREYLLSGEVSEAERCLRALEVPHFHHELVYEVSAVPGGAAGRCGSADVRSPQAVVMVLEGAGDAPVTTMVALLQVLWETGLVTLDQMNRVSTGWGARGSTDTDTNTNSSTDTDTNSSTYTDTDTDT</sequence>
<feature type="compositionally biased region" description="Low complexity" evidence="6">
    <location>
        <begin position="1"/>
        <end position="24"/>
    </location>
</feature>
<protein>
    <recommendedName>
        <fullName evidence="7">MI domain-containing protein</fullName>
    </recommendedName>
</protein>
<comment type="similarity">
    <text evidence="2">Belongs to the PDCD4 family.</text>
</comment>
<comment type="caution">
    <text evidence="8">The sequence shown here is derived from an EMBL/GenBank/DDBJ whole genome shotgun (WGS) entry which is preliminary data.</text>
</comment>
<evidence type="ECO:0000256" key="6">
    <source>
        <dbReference type="SAM" id="MobiDB-lite"/>
    </source>
</evidence>
<reference evidence="8 9" key="1">
    <citation type="submission" date="2018-01" db="EMBL/GenBank/DDBJ databases">
        <title>Comparison of the Chinese Bamboo Partridge and Red Junglefowl genome sequences highlights the importance of demography in genome evolution.</title>
        <authorList>
            <person name="Tiley G.P."/>
            <person name="Kimball R.T."/>
            <person name="Braun E.L."/>
            <person name="Burleigh J.G."/>
        </authorList>
    </citation>
    <scope>NUCLEOTIDE SEQUENCE [LARGE SCALE GENOMIC DNA]</scope>
    <source>
        <strain evidence="8">RTK389</strain>
        <tissue evidence="8">Blood</tissue>
    </source>
</reference>
<dbReference type="EMBL" id="PPHD01076368">
    <property type="protein sequence ID" value="POI20899.1"/>
    <property type="molecule type" value="Genomic_DNA"/>
</dbReference>
<dbReference type="SMART" id="SM00544">
    <property type="entry name" value="MA3"/>
    <property type="match status" value="1"/>
</dbReference>
<accession>A0A2P4S9X7</accession>
<dbReference type="InterPro" id="IPR016024">
    <property type="entry name" value="ARM-type_fold"/>
</dbReference>
<dbReference type="SUPFAM" id="SSF48371">
    <property type="entry name" value="ARM repeat"/>
    <property type="match status" value="2"/>
</dbReference>
<feature type="compositionally biased region" description="Basic and acidic residues" evidence="6">
    <location>
        <begin position="117"/>
        <end position="126"/>
    </location>
</feature>
<feature type="compositionally biased region" description="Gly residues" evidence="6">
    <location>
        <begin position="156"/>
        <end position="167"/>
    </location>
</feature>
<feature type="compositionally biased region" description="Acidic residues" evidence="6">
    <location>
        <begin position="70"/>
        <end position="85"/>
    </location>
</feature>
<feature type="domain" description="MI" evidence="7">
    <location>
        <begin position="206"/>
        <end position="327"/>
    </location>
</feature>
<organism evidence="8 9">
    <name type="scientific">Bambusicola thoracicus</name>
    <name type="common">Chinese bamboo-partridge</name>
    <name type="synonym">Perdix thoracica</name>
    <dbReference type="NCBI Taxonomy" id="9083"/>
    <lineage>
        <taxon>Eukaryota</taxon>
        <taxon>Metazoa</taxon>
        <taxon>Chordata</taxon>
        <taxon>Craniata</taxon>
        <taxon>Vertebrata</taxon>
        <taxon>Euteleostomi</taxon>
        <taxon>Archelosauria</taxon>
        <taxon>Archosauria</taxon>
        <taxon>Dinosauria</taxon>
        <taxon>Saurischia</taxon>
        <taxon>Theropoda</taxon>
        <taxon>Coelurosauria</taxon>
        <taxon>Aves</taxon>
        <taxon>Neognathae</taxon>
        <taxon>Galloanserae</taxon>
        <taxon>Galliformes</taxon>
        <taxon>Phasianidae</taxon>
        <taxon>Perdicinae</taxon>
        <taxon>Bambusicola</taxon>
    </lineage>
</organism>
<evidence type="ECO:0000256" key="1">
    <source>
        <dbReference type="ARBA" id="ARBA00004496"/>
    </source>
</evidence>